<organism evidence="3 4">
    <name type="scientific">Crassaminicella thermophila</name>
    <dbReference type="NCBI Taxonomy" id="2599308"/>
    <lineage>
        <taxon>Bacteria</taxon>
        <taxon>Bacillati</taxon>
        <taxon>Bacillota</taxon>
        <taxon>Clostridia</taxon>
        <taxon>Eubacteriales</taxon>
        <taxon>Clostridiaceae</taxon>
        <taxon>Crassaminicella</taxon>
    </lineage>
</organism>
<evidence type="ECO:0000259" key="2">
    <source>
        <dbReference type="Pfam" id="PF21522"/>
    </source>
</evidence>
<evidence type="ECO:0000259" key="1">
    <source>
        <dbReference type="Pfam" id="PF17989"/>
    </source>
</evidence>
<dbReference type="AlphaFoldDB" id="A0A5C0SHY3"/>
<dbReference type="RefSeq" id="WP_148809713.1">
    <property type="nucleotide sequence ID" value="NZ_CP042243.1"/>
</dbReference>
<dbReference type="InterPro" id="IPR040607">
    <property type="entry name" value="ALP_N"/>
</dbReference>
<dbReference type="SUPFAM" id="SSF53067">
    <property type="entry name" value="Actin-like ATPase domain"/>
    <property type="match status" value="2"/>
</dbReference>
<dbReference type="InterPro" id="IPR043129">
    <property type="entry name" value="ATPase_NBD"/>
</dbReference>
<accession>A0A5C0SHY3</accession>
<gene>
    <name evidence="3" type="ORF">FQB35_09605</name>
</gene>
<dbReference type="EMBL" id="CP042243">
    <property type="protein sequence ID" value="QEK12559.1"/>
    <property type="molecule type" value="Genomic_DNA"/>
</dbReference>
<name>A0A5C0SHY3_CRATE</name>
<dbReference type="KEGG" id="crs:FQB35_09605"/>
<dbReference type="Pfam" id="PF17989">
    <property type="entry name" value="ALP_N"/>
    <property type="match status" value="1"/>
</dbReference>
<protein>
    <submittedName>
        <fullName evidence="3">ParM/StbA family protein</fullName>
    </submittedName>
</protein>
<dbReference type="InterPro" id="IPR049067">
    <property type="entry name" value="MreB-like_C"/>
</dbReference>
<reference evidence="3 4" key="1">
    <citation type="submission" date="2019-07" db="EMBL/GenBank/DDBJ databases">
        <title>Complete genome of Crassaminicella thermophila SY095.</title>
        <authorList>
            <person name="Li X."/>
        </authorList>
    </citation>
    <scope>NUCLEOTIDE SEQUENCE [LARGE SCALE GENOMIC DNA]</scope>
    <source>
        <strain evidence="3 4">SY095</strain>
    </source>
</reference>
<feature type="domain" description="Actin-like protein N-terminal" evidence="1">
    <location>
        <begin position="4"/>
        <end position="145"/>
    </location>
</feature>
<dbReference type="OrthoDB" id="5412507at2"/>
<proteinExistence type="predicted"/>
<dbReference type="Pfam" id="PF21522">
    <property type="entry name" value="MreB-like_C"/>
    <property type="match status" value="1"/>
</dbReference>
<dbReference type="Gene3D" id="3.30.420.40">
    <property type="match status" value="2"/>
</dbReference>
<dbReference type="Proteomes" id="UP000324646">
    <property type="component" value="Chromosome"/>
</dbReference>
<keyword evidence="4" id="KW-1185">Reference proteome</keyword>
<feature type="domain" description="Actin homologue MreB-like C-terminal" evidence="2">
    <location>
        <begin position="170"/>
        <end position="220"/>
    </location>
</feature>
<evidence type="ECO:0000313" key="3">
    <source>
        <dbReference type="EMBL" id="QEK12559.1"/>
    </source>
</evidence>
<evidence type="ECO:0000313" key="4">
    <source>
        <dbReference type="Proteomes" id="UP000324646"/>
    </source>
</evidence>
<sequence>MNIGLDNGRGNVKVVCGNRRKIFESYCGRGYEMDFSYGKENYEVQIDNEKYFVGALAKREGMSRCFQKHKIDNKRTKPLVLTAISLMTIQDSNVNIVTGTPISDYREQKDQIEMYLRGKYKVKVTEEEQKEIEIENVKVFPEGAGAYFSKILNMNGEVCDKELATTKVGIVDIGYKTTNISVFDNLKFVDKLSATFNFGIHQAFNMIYKRLSREEDITPEQVENITTGYEFKTLSDRIQTEINKFWGNISFKIFICGGGAYLLKDYFPKFELINKPEFANAEGYYKIAQMLYKPKVERWTFGQ</sequence>
<dbReference type="CDD" id="cd24025">
    <property type="entry name" value="ASKHA_NBD_ParM_pCBH-like"/>
    <property type="match status" value="1"/>
</dbReference>